<evidence type="ECO:0000313" key="2">
    <source>
        <dbReference type="EMBL" id="CCQ47490.1"/>
    </source>
</evidence>
<gene>
    <name evidence="2" type="ORF">ARTSIC4J27_3478</name>
</gene>
<name>A0A024H5S1_9MICC</name>
<evidence type="ECO:0000256" key="1">
    <source>
        <dbReference type="SAM" id="MobiDB-lite"/>
    </source>
</evidence>
<proteinExistence type="predicted"/>
<dbReference type="STRING" id="861266.ARTSIC4J27_3478"/>
<feature type="region of interest" description="Disordered" evidence="1">
    <location>
        <begin position="1"/>
        <end position="27"/>
    </location>
</feature>
<sequence>MAEDKEPDSGSGTGGHSSSRDSVAESTATDLENLLGTGISAAQEQLQRNGGFLPFALTVQNDGEVRLVAVTPADVEEGSHGDFDADGMISDLTALLRQNREDFRAAAVVCDILLVEEESDAIHVATEHRDGQVFAAVLPYSADGVTRTWQFGELAADASEPTIWVD</sequence>
<dbReference type="OrthoDB" id="4953943at2"/>
<comment type="caution">
    <text evidence="2">The sequence shown here is derived from an EMBL/GenBank/DDBJ whole genome shotgun (WGS) entry which is preliminary data.</text>
</comment>
<keyword evidence="3" id="KW-1185">Reference proteome</keyword>
<reference evidence="3" key="1">
    <citation type="journal article" date="2014" name="Genome Announc.">
        <title>Genome Sequence of Arthrobacter siccitolerans 4J27, a Xeroprotectant-Producing Desiccation-Tolerant Microorganism.</title>
        <authorList>
            <person name="Manzanera M."/>
            <person name="Santa-Cruz-Calvo L."/>
            <person name="Vilchez J.I."/>
            <person name="Garcia-Fontana C."/>
            <person name="Silva-Castro G.A."/>
            <person name="Calvo C."/>
            <person name="Gonzalez-Lopez J."/>
        </authorList>
    </citation>
    <scope>NUCLEOTIDE SEQUENCE [LARGE SCALE GENOMIC DNA]</scope>
    <source>
        <strain evidence="3">4J27</strain>
    </source>
</reference>
<protein>
    <submittedName>
        <fullName evidence="2">Uncharacterized protein</fullName>
    </submittedName>
</protein>
<dbReference type="EMBL" id="CAQI01000051">
    <property type="protein sequence ID" value="CCQ47490.1"/>
    <property type="molecule type" value="Genomic_DNA"/>
</dbReference>
<evidence type="ECO:0000313" key="3">
    <source>
        <dbReference type="Proteomes" id="UP000035722"/>
    </source>
</evidence>
<dbReference type="Proteomes" id="UP000035722">
    <property type="component" value="Unassembled WGS sequence"/>
</dbReference>
<accession>A0A024H5S1</accession>
<dbReference type="AlphaFoldDB" id="A0A024H5S1"/>
<organism evidence="2 3">
    <name type="scientific">Pseudarthrobacter siccitolerans</name>
    <dbReference type="NCBI Taxonomy" id="861266"/>
    <lineage>
        <taxon>Bacteria</taxon>
        <taxon>Bacillati</taxon>
        <taxon>Actinomycetota</taxon>
        <taxon>Actinomycetes</taxon>
        <taxon>Micrococcales</taxon>
        <taxon>Micrococcaceae</taxon>
        <taxon>Pseudarthrobacter</taxon>
    </lineage>
</organism>
<dbReference type="RefSeq" id="WP_050056383.1">
    <property type="nucleotide sequence ID" value="NZ_CAQI01000051.1"/>
</dbReference>